<dbReference type="Proteomes" id="UP000039217">
    <property type="component" value="Unassembled WGS sequence"/>
</dbReference>
<organism evidence="2 5">
    <name type="scientific">Mycobacterium tuberculosis</name>
    <dbReference type="NCBI Taxonomy" id="1773"/>
    <lineage>
        <taxon>Bacteria</taxon>
        <taxon>Bacillati</taxon>
        <taxon>Actinomycetota</taxon>
        <taxon>Actinomycetes</taxon>
        <taxon>Mycobacteriales</taxon>
        <taxon>Mycobacteriaceae</taxon>
        <taxon>Mycobacterium</taxon>
        <taxon>Mycobacterium tuberculosis complex</taxon>
    </lineage>
</organism>
<evidence type="ECO:0000256" key="1">
    <source>
        <dbReference type="SAM" id="MobiDB-lite"/>
    </source>
</evidence>
<evidence type="ECO:0000313" key="5">
    <source>
        <dbReference type="Proteomes" id="UP000050164"/>
    </source>
</evidence>
<feature type="compositionally biased region" description="Low complexity" evidence="1">
    <location>
        <begin position="104"/>
        <end position="115"/>
    </location>
</feature>
<feature type="compositionally biased region" description="Basic residues" evidence="1">
    <location>
        <begin position="164"/>
        <end position="173"/>
    </location>
</feature>
<dbReference type="Proteomes" id="UP000050164">
    <property type="component" value="Unassembled WGS sequence"/>
</dbReference>
<reference evidence="4 5" key="1">
    <citation type="submission" date="2015-03" db="EMBL/GenBank/DDBJ databases">
        <authorList>
            <consortium name="Pathogen Informatics"/>
        </authorList>
    </citation>
    <scope>NUCLEOTIDE SEQUENCE [LARGE SCALE GENOMIC DNA]</scope>
    <source>
        <strain evidence="2 5">Bir 185</strain>
        <strain evidence="3 4">D00501624</strain>
    </source>
</reference>
<accession>A0A655AHK1</accession>
<sequence length="208" mass="22249">MSTPPAGPASAPPYERVPRPRGCSPQEPTPRRRARPRSTACARSCRGETASCPQCCQSRPEILASGHRRPTNRPLPAVLPSPMANSSAIPHTSGNRSGQDTDPSTGSGTGASASAVHNCDIRLALAPRPRRHGAPWPSPEGDPRCRPPLRRTHLPRRSPAATRCGRRSPRVRPARPATATRCRASDDRCEVQGSAHCWQAFSETAASP</sequence>
<dbReference type="AlphaFoldDB" id="A0A655AHK1"/>
<protein>
    <submittedName>
        <fullName evidence="2">Uncharacterized protein</fullName>
    </submittedName>
</protein>
<feature type="region of interest" description="Disordered" evidence="1">
    <location>
        <begin position="1"/>
        <end position="185"/>
    </location>
</feature>
<evidence type="ECO:0000313" key="3">
    <source>
        <dbReference type="EMBL" id="CNV78585.1"/>
    </source>
</evidence>
<feature type="compositionally biased region" description="Pro residues" evidence="1">
    <location>
        <begin position="1"/>
        <end position="11"/>
    </location>
</feature>
<dbReference type="EMBL" id="CQQC01001255">
    <property type="protein sequence ID" value="CNV78585.1"/>
    <property type="molecule type" value="Genomic_DNA"/>
</dbReference>
<dbReference type="EMBL" id="CNFT01001415">
    <property type="protein sequence ID" value="CKT27011.1"/>
    <property type="molecule type" value="Genomic_DNA"/>
</dbReference>
<evidence type="ECO:0000313" key="2">
    <source>
        <dbReference type="EMBL" id="CKT27011.1"/>
    </source>
</evidence>
<feature type="compositionally biased region" description="Polar residues" evidence="1">
    <location>
        <begin position="83"/>
        <end position="103"/>
    </location>
</feature>
<name>A0A655AHK1_MYCTX</name>
<feature type="compositionally biased region" description="Basic residues" evidence="1">
    <location>
        <begin position="147"/>
        <end position="156"/>
    </location>
</feature>
<evidence type="ECO:0000313" key="4">
    <source>
        <dbReference type="Proteomes" id="UP000039217"/>
    </source>
</evidence>
<proteinExistence type="predicted"/>
<gene>
    <name evidence="3" type="ORF">ERS007661_03081</name>
    <name evidence="2" type="ORF">ERS027659_04174</name>
</gene>